<reference evidence="2" key="2">
    <citation type="submission" date="2020-11" db="EMBL/GenBank/DDBJ databases">
        <authorList>
            <person name="McCartney M.A."/>
            <person name="Auch B."/>
            <person name="Kono T."/>
            <person name="Mallez S."/>
            <person name="Becker A."/>
            <person name="Gohl D.M."/>
            <person name="Silverstein K.A.T."/>
            <person name="Koren S."/>
            <person name="Bechman K.B."/>
            <person name="Herman A."/>
            <person name="Abrahante J.E."/>
            <person name="Garbe J."/>
        </authorList>
    </citation>
    <scope>NUCLEOTIDE SEQUENCE</scope>
    <source>
        <strain evidence="2">Duluth1</strain>
        <tissue evidence="2">Whole animal</tissue>
    </source>
</reference>
<name>A0A9D4HTQ9_DREPO</name>
<reference evidence="2" key="1">
    <citation type="journal article" date="2019" name="bioRxiv">
        <title>The Genome of the Zebra Mussel, Dreissena polymorpha: A Resource for Invasive Species Research.</title>
        <authorList>
            <person name="McCartney M.A."/>
            <person name="Auch B."/>
            <person name="Kono T."/>
            <person name="Mallez S."/>
            <person name="Zhang Y."/>
            <person name="Obille A."/>
            <person name="Becker A."/>
            <person name="Abrahante J.E."/>
            <person name="Garbe J."/>
            <person name="Badalamenti J.P."/>
            <person name="Herman A."/>
            <person name="Mangelson H."/>
            <person name="Liachko I."/>
            <person name="Sullivan S."/>
            <person name="Sone E.D."/>
            <person name="Koren S."/>
            <person name="Silverstein K.A.T."/>
            <person name="Beckman K.B."/>
            <person name="Gohl D.M."/>
        </authorList>
    </citation>
    <scope>NUCLEOTIDE SEQUENCE</scope>
    <source>
        <strain evidence="2">Duluth1</strain>
        <tissue evidence="2">Whole animal</tissue>
    </source>
</reference>
<dbReference type="AlphaFoldDB" id="A0A9D4HTQ9"/>
<comment type="caution">
    <text evidence="2">The sequence shown here is derived from an EMBL/GenBank/DDBJ whole genome shotgun (WGS) entry which is preliminary data.</text>
</comment>
<organism evidence="2 3">
    <name type="scientific">Dreissena polymorpha</name>
    <name type="common">Zebra mussel</name>
    <name type="synonym">Mytilus polymorpha</name>
    <dbReference type="NCBI Taxonomy" id="45954"/>
    <lineage>
        <taxon>Eukaryota</taxon>
        <taxon>Metazoa</taxon>
        <taxon>Spiralia</taxon>
        <taxon>Lophotrochozoa</taxon>
        <taxon>Mollusca</taxon>
        <taxon>Bivalvia</taxon>
        <taxon>Autobranchia</taxon>
        <taxon>Heteroconchia</taxon>
        <taxon>Euheterodonta</taxon>
        <taxon>Imparidentia</taxon>
        <taxon>Neoheterodontei</taxon>
        <taxon>Myida</taxon>
        <taxon>Dreissenoidea</taxon>
        <taxon>Dreissenidae</taxon>
        <taxon>Dreissena</taxon>
    </lineage>
</organism>
<protein>
    <submittedName>
        <fullName evidence="2">Uncharacterized protein</fullName>
    </submittedName>
</protein>
<evidence type="ECO:0000256" key="1">
    <source>
        <dbReference type="SAM" id="MobiDB-lite"/>
    </source>
</evidence>
<accession>A0A9D4HTQ9</accession>
<evidence type="ECO:0000313" key="2">
    <source>
        <dbReference type="EMBL" id="KAH3730585.1"/>
    </source>
</evidence>
<dbReference type="Proteomes" id="UP000828390">
    <property type="component" value="Unassembled WGS sequence"/>
</dbReference>
<gene>
    <name evidence="2" type="ORF">DPMN_056575</name>
</gene>
<dbReference type="EMBL" id="JAIWYP010000012">
    <property type="protein sequence ID" value="KAH3730585.1"/>
    <property type="molecule type" value="Genomic_DNA"/>
</dbReference>
<feature type="region of interest" description="Disordered" evidence="1">
    <location>
        <begin position="1"/>
        <end position="20"/>
    </location>
</feature>
<evidence type="ECO:0000313" key="3">
    <source>
        <dbReference type="Proteomes" id="UP000828390"/>
    </source>
</evidence>
<keyword evidence="3" id="KW-1185">Reference proteome</keyword>
<sequence>MVGGGEYEISGVDADDTGGPSSWGFSIEDLVVAQDEGRNLEIFLQWKRRRRRMLMRGRYSQLKRRRLNII</sequence>
<proteinExistence type="predicted"/>